<dbReference type="PROSITE" id="PS00139">
    <property type="entry name" value="THIOL_PROTEASE_CYS"/>
    <property type="match status" value="1"/>
</dbReference>
<dbReference type="PRINTS" id="PR00705">
    <property type="entry name" value="PAPAIN"/>
</dbReference>
<feature type="chain" id="PRO_5018645127" evidence="7">
    <location>
        <begin position="17"/>
        <end position="323"/>
    </location>
</feature>
<keyword evidence="2" id="KW-0645">Protease</keyword>
<evidence type="ECO:0000256" key="5">
    <source>
        <dbReference type="ARBA" id="ARBA00023145"/>
    </source>
</evidence>
<dbReference type="PROSITE" id="PS00639">
    <property type="entry name" value="THIOL_PROTEASE_HIS"/>
    <property type="match status" value="1"/>
</dbReference>
<evidence type="ECO:0000256" key="3">
    <source>
        <dbReference type="ARBA" id="ARBA00022801"/>
    </source>
</evidence>
<comment type="similarity">
    <text evidence="1">Belongs to the peptidase C1 family.</text>
</comment>
<keyword evidence="5" id="KW-0865">Zymogen</keyword>
<sequence>MKLIIAFAAFVVAINAASDQELWADFKKAHGKTYKSLREEKLRFNIFQDTLREIAAHNAKYESGESTYYLAINQFSDITDEEFRAMLMKNVESRPSLEDMEIANLTVGAAPESIDWRTEGAVLPIRNQEDCGSCWAFSAVAAVEGQAAIKSGSKTPLSVQQLVDCSTEGGNSGCNGGLMNGAFDYIKANGLESDAKYPYTGTDDSCKADKSSSLVKLTGYKKVASSEASLKEAVGTVGPISVAVYADLWRSYGGGIFNNILCLGFGLDHGVTAVGYGTDNGKKYWPVKNSWGESWGEEGYIRMARDTLHNCGINQQASYPILA</sequence>
<feature type="domain" description="Peptidase C1A papain C-terminal" evidence="8">
    <location>
        <begin position="110"/>
        <end position="321"/>
    </location>
</feature>
<dbReference type="AlphaFoldDB" id="C3UTC1"/>
<keyword evidence="7" id="KW-0732">Signal</keyword>
<name>C3UTC1_CHRTR</name>
<dbReference type="InterPro" id="IPR013201">
    <property type="entry name" value="Prot_inhib_I29"/>
</dbReference>
<reference evidence="10" key="1">
    <citation type="journal article" date="2009" name="Insect Biochem. Mol. Biol.">
        <title>Pyrosequencing of the midgut transcriptome of the poplar leaf beetle Chrysomela tremulae reveals new gene families in Coleoptera.</title>
        <authorList>
            <person name="Pauchet Y."/>
            <person name="Wilkinson P."/>
            <person name="van Munster M."/>
            <person name="Augustin S."/>
            <person name="Pauron D."/>
            <person name="ffrench-Constant R.H."/>
        </authorList>
    </citation>
    <scope>NUCLEOTIDE SEQUENCE</scope>
    <source>
        <tissue evidence="10">Midgut</tissue>
    </source>
</reference>
<dbReference type="InterPro" id="IPR038765">
    <property type="entry name" value="Papain-like_cys_pep_sf"/>
</dbReference>
<dbReference type="GO" id="GO:0008234">
    <property type="term" value="F:cysteine-type peptidase activity"/>
    <property type="evidence" value="ECO:0007669"/>
    <property type="project" value="UniProtKB-KW"/>
</dbReference>
<keyword evidence="4" id="KW-0788">Thiol protease</keyword>
<dbReference type="InterPro" id="IPR000169">
    <property type="entry name" value="Pept_cys_AS"/>
</dbReference>
<dbReference type="SMART" id="SM00645">
    <property type="entry name" value="Pept_C1"/>
    <property type="match status" value="1"/>
</dbReference>
<dbReference type="Pfam" id="PF08246">
    <property type="entry name" value="Inhibitor_I29"/>
    <property type="match status" value="1"/>
</dbReference>
<feature type="signal peptide" evidence="7">
    <location>
        <begin position="1"/>
        <end position="16"/>
    </location>
</feature>
<dbReference type="EMBL" id="FJ654709">
    <property type="protein sequence ID" value="ACP18830.1"/>
    <property type="molecule type" value="mRNA"/>
</dbReference>
<dbReference type="InterPro" id="IPR013128">
    <property type="entry name" value="Peptidase_C1A"/>
</dbReference>
<dbReference type="CDD" id="cd02248">
    <property type="entry name" value="Peptidase_C1A"/>
    <property type="match status" value="1"/>
</dbReference>
<feature type="domain" description="Cathepsin propeptide inhibitor" evidence="9">
    <location>
        <begin position="23"/>
        <end position="83"/>
    </location>
</feature>
<evidence type="ECO:0000256" key="2">
    <source>
        <dbReference type="ARBA" id="ARBA00022670"/>
    </source>
</evidence>
<dbReference type="InterPro" id="IPR025660">
    <property type="entry name" value="Pept_his_AS"/>
</dbReference>
<dbReference type="FunFam" id="3.90.70.10:FF:000006">
    <property type="entry name" value="Cathepsin S"/>
    <property type="match status" value="1"/>
</dbReference>
<proteinExistence type="evidence at transcript level"/>
<dbReference type="InterPro" id="IPR000668">
    <property type="entry name" value="Peptidase_C1A_C"/>
</dbReference>
<evidence type="ECO:0000256" key="7">
    <source>
        <dbReference type="SAM" id="SignalP"/>
    </source>
</evidence>
<protein>
    <submittedName>
        <fullName evidence="10">Cysteine proteinase 1</fullName>
    </submittedName>
</protein>
<evidence type="ECO:0000259" key="9">
    <source>
        <dbReference type="SMART" id="SM00848"/>
    </source>
</evidence>
<gene>
    <name evidence="10" type="primary">CysProx-1</name>
</gene>
<dbReference type="InterPro" id="IPR039417">
    <property type="entry name" value="Peptidase_C1A_papain-like"/>
</dbReference>
<organism evidence="10">
    <name type="scientific">Chrysomela tremula</name>
    <name type="common">Leaf beetle</name>
    <dbReference type="NCBI Taxonomy" id="63687"/>
    <lineage>
        <taxon>Eukaryota</taxon>
        <taxon>Metazoa</taxon>
        <taxon>Ecdysozoa</taxon>
        <taxon>Arthropoda</taxon>
        <taxon>Hexapoda</taxon>
        <taxon>Insecta</taxon>
        <taxon>Pterygota</taxon>
        <taxon>Neoptera</taxon>
        <taxon>Endopterygota</taxon>
        <taxon>Coleoptera</taxon>
        <taxon>Polyphaga</taxon>
        <taxon>Cucujiformia</taxon>
        <taxon>Chrysomeloidea</taxon>
        <taxon>Chrysomelidae</taxon>
        <taxon>Chrysomelinae</taxon>
        <taxon>Chrysomelini</taxon>
        <taxon>Chrysomela</taxon>
    </lineage>
</organism>
<dbReference type="GO" id="GO:0006508">
    <property type="term" value="P:proteolysis"/>
    <property type="evidence" value="ECO:0007669"/>
    <property type="project" value="UniProtKB-KW"/>
</dbReference>
<dbReference type="MEROPS" id="C01.143"/>
<evidence type="ECO:0000259" key="8">
    <source>
        <dbReference type="SMART" id="SM00645"/>
    </source>
</evidence>
<dbReference type="PANTHER" id="PTHR12411">
    <property type="entry name" value="CYSTEINE PROTEASE FAMILY C1-RELATED"/>
    <property type="match status" value="1"/>
</dbReference>
<dbReference type="SUPFAM" id="SSF54001">
    <property type="entry name" value="Cysteine proteinases"/>
    <property type="match status" value="1"/>
</dbReference>
<dbReference type="SMART" id="SM00848">
    <property type="entry name" value="Inhibitor_I29"/>
    <property type="match status" value="1"/>
</dbReference>
<evidence type="ECO:0000256" key="1">
    <source>
        <dbReference type="ARBA" id="ARBA00008455"/>
    </source>
</evidence>
<evidence type="ECO:0000256" key="6">
    <source>
        <dbReference type="ARBA" id="ARBA00023157"/>
    </source>
</evidence>
<evidence type="ECO:0000256" key="4">
    <source>
        <dbReference type="ARBA" id="ARBA00022807"/>
    </source>
</evidence>
<keyword evidence="6" id="KW-1015">Disulfide bond</keyword>
<keyword evidence="3" id="KW-0378">Hydrolase</keyword>
<evidence type="ECO:0000313" key="10">
    <source>
        <dbReference type="EMBL" id="ACP18830.1"/>
    </source>
</evidence>
<dbReference type="Pfam" id="PF00112">
    <property type="entry name" value="Peptidase_C1"/>
    <property type="match status" value="1"/>
</dbReference>
<accession>C3UTC1</accession>
<dbReference type="Gene3D" id="3.90.70.10">
    <property type="entry name" value="Cysteine proteinases"/>
    <property type="match status" value="1"/>
</dbReference>